<evidence type="ECO:0000313" key="2">
    <source>
        <dbReference type="Proteomes" id="UP000176568"/>
    </source>
</evidence>
<protein>
    <submittedName>
        <fullName evidence="1">Uncharacterized protein</fullName>
    </submittedName>
</protein>
<dbReference type="EMBL" id="MEXB01000012">
    <property type="protein sequence ID" value="OGC88087.1"/>
    <property type="molecule type" value="Genomic_DNA"/>
</dbReference>
<sequence>MSGCPHGKRYKPLPLRRGFWRDYPAKIKEGVVLIPRDLPEGQDMSNAAQAVLISHIESRLMEKFRRPALSRFGEFYAEFNRAYTDATSTQELRIWEEIGCEVDASLAEQPDRELTDKEAAYLTLVMWGHPTPPESMELYMFLPAYARVYEELLREKYGERYAPVLFYKALREHMPKFILQIIGMDMVITFLLTMNLATGPIEEGFILKPDTVLDSRLMGLGENDGLFLLPKFIDVIHERAQEQNFKEDQNGRTEDRGCPVLFASKRDAIIRFAIEELIAQHELYYKT</sequence>
<comment type="caution">
    <text evidence="1">The sequence shown here is derived from an EMBL/GenBank/DDBJ whole genome shotgun (WGS) entry which is preliminary data.</text>
</comment>
<dbReference type="Proteomes" id="UP000176568">
    <property type="component" value="Unassembled WGS sequence"/>
</dbReference>
<dbReference type="AlphaFoldDB" id="A0A1F4Y287"/>
<organism evidence="1 2">
    <name type="scientific">Candidatus Adlerbacteria bacterium RIFOXYC1_FULL_48_26</name>
    <dbReference type="NCBI Taxonomy" id="1797247"/>
    <lineage>
        <taxon>Bacteria</taxon>
        <taxon>Candidatus Adleribacteriota</taxon>
    </lineage>
</organism>
<dbReference type="STRING" id="1797247.A2419_01260"/>
<gene>
    <name evidence="1" type="ORF">A2419_01260</name>
</gene>
<proteinExistence type="predicted"/>
<evidence type="ECO:0000313" key="1">
    <source>
        <dbReference type="EMBL" id="OGC88087.1"/>
    </source>
</evidence>
<reference evidence="1 2" key="1">
    <citation type="journal article" date="2016" name="Nat. Commun.">
        <title>Thousands of microbial genomes shed light on interconnected biogeochemical processes in an aquifer system.</title>
        <authorList>
            <person name="Anantharaman K."/>
            <person name="Brown C.T."/>
            <person name="Hug L.A."/>
            <person name="Sharon I."/>
            <person name="Castelle C.J."/>
            <person name="Probst A.J."/>
            <person name="Thomas B.C."/>
            <person name="Singh A."/>
            <person name="Wilkins M.J."/>
            <person name="Karaoz U."/>
            <person name="Brodie E.L."/>
            <person name="Williams K.H."/>
            <person name="Hubbard S.S."/>
            <person name="Banfield J.F."/>
        </authorList>
    </citation>
    <scope>NUCLEOTIDE SEQUENCE [LARGE SCALE GENOMIC DNA]</scope>
</reference>
<accession>A0A1F4Y287</accession>
<name>A0A1F4Y287_9BACT</name>